<evidence type="ECO:0000313" key="1">
    <source>
        <dbReference type="EMBL" id="AFO52284.1"/>
    </source>
</evidence>
<reference evidence="1 2" key="1">
    <citation type="journal article" date="2012" name="J. Bacteriol.">
        <title>Genome Sequence of "Candidatus Mycoplasma haemolamae" Strain Purdue, a Red Blood Cell Pathogen of Alpacas (Vicugna pacos) and Llamas (Lama glama).</title>
        <authorList>
            <person name="Guimaraes A.M."/>
            <person name="Toth B."/>
            <person name="Santos A.P."/>
            <person name="do Nascimento N.C."/>
            <person name="Kritchevsky J.E."/>
            <person name="Messick J.B."/>
        </authorList>
    </citation>
    <scope>NUCLEOTIDE SEQUENCE [LARGE SCALE GENOMIC DNA]</scope>
    <source>
        <strain evidence="1 2">Purdue</strain>
    </source>
</reference>
<name>I7CK68_MYCHA</name>
<organism evidence="1 2">
    <name type="scientific">Mycoplasma haematolamae (strain Purdue)</name>
    <dbReference type="NCBI Taxonomy" id="1212765"/>
    <lineage>
        <taxon>Bacteria</taxon>
        <taxon>Bacillati</taxon>
        <taxon>Mycoplasmatota</taxon>
        <taxon>Mollicutes</taxon>
        <taxon>Mycoplasmataceae</taxon>
        <taxon>Mycoplasma</taxon>
    </lineage>
</organism>
<dbReference type="KEGG" id="mhl:MHLP_03520"/>
<sequence>MIDKPTIREGMTLNLAKILDLQGKKDFDDAWKALPGIITEMVDFKKQTIRLAKSYAAGAGVTFAQKAWEGKWDIGKKVESPLSLIARAFRGKTFSEVCTKPEVNSIKSQFFSDECYREIKVEGATKAKVVDVLKSAYETGGGLLWSGTWNVVKKGAGGSWSEQTQLNNYSELKSKGYRDGLVVEQCPQLGPGWNIVNVLNDTANQKVCNKLLEAVFGSQVNQKRYGLCLLLVDP</sequence>
<proteinExistence type="predicted"/>
<dbReference type="PATRIC" id="fig|1212765.3.peg.794"/>
<reference evidence="2" key="2">
    <citation type="submission" date="2012-07" db="EMBL/GenBank/DDBJ databases">
        <title>Complete genome sequence of 'Candidatus Mycoplasma haemolamae'.</title>
        <authorList>
            <person name="Guimaraes A.M.S."/>
            <person name="Toth B."/>
            <person name="Santos A.P."/>
            <person name="Nascimento N.C."/>
            <person name="Sojka J.E."/>
            <person name="Messick J.B."/>
        </authorList>
    </citation>
    <scope>NUCLEOTIDE SEQUENCE [LARGE SCALE GENOMIC DNA]</scope>
    <source>
        <strain evidence="2">Purdue</strain>
    </source>
</reference>
<dbReference type="Proteomes" id="UP000006502">
    <property type="component" value="Chromosome"/>
</dbReference>
<evidence type="ECO:0000313" key="2">
    <source>
        <dbReference type="Proteomes" id="UP000006502"/>
    </source>
</evidence>
<protein>
    <submittedName>
        <fullName evidence="1">Uncharacterized protein</fullName>
    </submittedName>
</protein>
<dbReference type="EMBL" id="CP003731">
    <property type="protein sequence ID" value="AFO52284.1"/>
    <property type="molecule type" value="Genomic_DNA"/>
</dbReference>
<dbReference type="AlphaFoldDB" id="I7CK68"/>
<dbReference type="HOGENOM" id="CLU_102918_0_0_14"/>
<gene>
    <name evidence="1" type="ordered locus">MHLP_03520</name>
</gene>
<accession>I7CK68</accession>
<keyword evidence="2" id="KW-1185">Reference proteome</keyword>